<dbReference type="Pfam" id="PF12869">
    <property type="entry name" value="tRNA_anti-like"/>
    <property type="match status" value="1"/>
</dbReference>
<dbReference type="AlphaFoldDB" id="A0A1M6AYJ6"/>
<feature type="transmembrane region" description="Helical" evidence="1">
    <location>
        <begin position="7"/>
        <end position="27"/>
    </location>
</feature>
<accession>A0A1M6AYJ6</accession>
<keyword evidence="1" id="KW-1133">Transmembrane helix</keyword>
<dbReference type="Proteomes" id="UP000184432">
    <property type="component" value="Unassembled WGS sequence"/>
</dbReference>
<name>A0A1M6AYJ6_9FLAO</name>
<organism evidence="2 3">
    <name type="scientific">Aquimarina spongiae</name>
    <dbReference type="NCBI Taxonomy" id="570521"/>
    <lineage>
        <taxon>Bacteria</taxon>
        <taxon>Pseudomonadati</taxon>
        <taxon>Bacteroidota</taxon>
        <taxon>Flavobacteriia</taxon>
        <taxon>Flavobacteriales</taxon>
        <taxon>Flavobacteriaceae</taxon>
        <taxon>Aquimarina</taxon>
    </lineage>
</organism>
<dbReference type="InterPro" id="IPR024422">
    <property type="entry name" value="Protein_unknown_function_OB"/>
</dbReference>
<evidence type="ECO:0000313" key="2">
    <source>
        <dbReference type="EMBL" id="SHI41579.1"/>
    </source>
</evidence>
<proteinExistence type="predicted"/>
<reference evidence="3" key="1">
    <citation type="submission" date="2016-11" db="EMBL/GenBank/DDBJ databases">
        <authorList>
            <person name="Varghese N."/>
            <person name="Submissions S."/>
        </authorList>
    </citation>
    <scope>NUCLEOTIDE SEQUENCE [LARGE SCALE GENOMIC DNA]</scope>
    <source>
        <strain evidence="3">DSM 22623</strain>
    </source>
</reference>
<dbReference type="EMBL" id="FQYP01000001">
    <property type="protein sequence ID" value="SHI41579.1"/>
    <property type="molecule type" value="Genomic_DNA"/>
</dbReference>
<dbReference type="STRING" id="570521.SAMN04488508_101543"/>
<protein>
    <submittedName>
        <fullName evidence="2">tRNA_anti-like</fullName>
    </submittedName>
</protein>
<keyword evidence="1" id="KW-0472">Membrane</keyword>
<sequence length="140" mass="15309">MISKGKVLLGVTLFITAIGIVVSISMFSKPHLDISNVDAQIVIDSNDLFKDYLTNETEANTKYLEQVIQVTGTIEDINIVKDKSIIALTSEDTFGSVLCHLDADKDHKIAQLQKGQSIQIKGVCTGFLMDVILVKSVIIN</sequence>
<evidence type="ECO:0000256" key="1">
    <source>
        <dbReference type="SAM" id="Phobius"/>
    </source>
</evidence>
<keyword evidence="3" id="KW-1185">Reference proteome</keyword>
<dbReference type="OrthoDB" id="673558at2"/>
<gene>
    <name evidence="2" type="ORF">SAMN04488508_101543</name>
</gene>
<keyword evidence="1" id="KW-0812">Transmembrane</keyword>
<evidence type="ECO:0000313" key="3">
    <source>
        <dbReference type="Proteomes" id="UP000184432"/>
    </source>
</evidence>
<dbReference type="RefSeq" id="WP_073313589.1">
    <property type="nucleotide sequence ID" value="NZ_FQYP01000001.1"/>
</dbReference>